<dbReference type="GO" id="GO:0046982">
    <property type="term" value="F:protein heterodimerization activity"/>
    <property type="evidence" value="ECO:0007669"/>
    <property type="project" value="InterPro"/>
</dbReference>
<evidence type="ECO:0000259" key="12">
    <source>
        <dbReference type="Pfam" id="PF00125"/>
    </source>
</evidence>
<evidence type="ECO:0000256" key="5">
    <source>
        <dbReference type="ARBA" id="ARBA00011538"/>
    </source>
</evidence>
<evidence type="ECO:0000256" key="2">
    <source>
        <dbReference type="ARBA" id="ARBA00004123"/>
    </source>
</evidence>
<dbReference type="InterPro" id="IPR055333">
    <property type="entry name" value="HISTONE_H2B_site"/>
</dbReference>
<proteinExistence type="inferred from homology"/>
<dbReference type="SUPFAM" id="SSF47113">
    <property type="entry name" value="Histone-fold"/>
    <property type="match status" value="1"/>
</dbReference>
<dbReference type="Gene3D" id="1.10.20.10">
    <property type="entry name" value="Histone, subunit A"/>
    <property type="match status" value="1"/>
</dbReference>
<evidence type="ECO:0000256" key="4">
    <source>
        <dbReference type="ARBA" id="ARBA00006846"/>
    </source>
</evidence>
<dbReference type="AlphaFoldDB" id="A0A086JA99"/>
<comment type="similarity">
    <text evidence="4 10">Belongs to the histone H2B family.</text>
</comment>
<dbReference type="PRINTS" id="PR00621">
    <property type="entry name" value="HISTONEH2B"/>
</dbReference>
<evidence type="ECO:0000256" key="11">
    <source>
        <dbReference type="SAM" id="MobiDB-lite"/>
    </source>
</evidence>
<evidence type="ECO:0000256" key="1">
    <source>
        <dbReference type="ARBA" id="ARBA00002001"/>
    </source>
</evidence>
<dbReference type="GO" id="GO:0000786">
    <property type="term" value="C:nucleosome"/>
    <property type="evidence" value="ECO:0007669"/>
    <property type="project" value="UniProtKB-KW"/>
</dbReference>
<dbReference type="VEuPathDB" id="ToxoDB:TGP89_251870"/>
<evidence type="ECO:0000256" key="3">
    <source>
        <dbReference type="ARBA" id="ARBA00004286"/>
    </source>
</evidence>
<dbReference type="GO" id="GO:0005634">
    <property type="term" value="C:nucleus"/>
    <property type="evidence" value="ECO:0007669"/>
    <property type="project" value="UniProtKB-SubCell"/>
</dbReference>
<keyword evidence="9 10" id="KW-0544">Nucleosome core</keyword>
<name>A0A086JA99_TOXGO</name>
<evidence type="ECO:0000256" key="7">
    <source>
        <dbReference type="ARBA" id="ARBA00023125"/>
    </source>
</evidence>
<keyword evidence="7 10" id="KW-0238">DNA-binding</keyword>
<evidence type="ECO:0000313" key="13">
    <source>
        <dbReference type="EMBL" id="KFG29067.1"/>
    </source>
</evidence>
<evidence type="ECO:0000256" key="10">
    <source>
        <dbReference type="RuleBase" id="RU000451"/>
    </source>
</evidence>
<dbReference type="FunFam" id="1.10.20.10:FF:000016">
    <property type="entry name" value="Histone H2B"/>
    <property type="match status" value="1"/>
</dbReference>
<feature type="region of interest" description="Disordered" evidence="11">
    <location>
        <begin position="1"/>
        <end position="25"/>
    </location>
</feature>
<dbReference type="CDD" id="cd22910">
    <property type="entry name" value="HFD_H2B"/>
    <property type="match status" value="1"/>
</dbReference>
<dbReference type="PANTHER" id="PTHR23428">
    <property type="entry name" value="HISTONE H2B"/>
    <property type="match status" value="1"/>
</dbReference>
<dbReference type="InterPro" id="IPR007125">
    <property type="entry name" value="H2A/H2B/H3"/>
</dbReference>
<dbReference type="EMBL" id="AEYI02002235">
    <property type="protein sequence ID" value="KFG29067.1"/>
    <property type="molecule type" value="Genomic_DNA"/>
</dbReference>
<dbReference type="InterPro" id="IPR009072">
    <property type="entry name" value="Histone-fold"/>
</dbReference>
<keyword evidence="8 10" id="KW-0539">Nucleus</keyword>
<sequence length="115" mass="12575">MVAKKSAKVAKSKDSGKKGKGKKRAESYSSYIFKVLKQVHPETGISKKSMMIMTSFIADTFDKIATEAGKLCKYNKKDTLSSREIQTAVRLVLPGELAKHAVSEGTKAVTKYTGK</sequence>
<dbReference type="GO" id="GO:0003677">
    <property type="term" value="F:DNA binding"/>
    <property type="evidence" value="ECO:0007669"/>
    <property type="project" value="UniProtKB-KW"/>
</dbReference>
<gene>
    <name evidence="13" type="ORF">TGP89_251870</name>
</gene>
<dbReference type="OrthoDB" id="10036053at2759"/>
<evidence type="ECO:0000256" key="9">
    <source>
        <dbReference type="ARBA" id="ARBA00023269"/>
    </source>
</evidence>
<feature type="domain" description="Core Histone H2A/H2B/H3" evidence="12">
    <location>
        <begin position="12"/>
        <end position="91"/>
    </location>
</feature>
<dbReference type="SMART" id="SM00427">
    <property type="entry name" value="H2B"/>
    <property type="match status" value="1"/>
</dbReference>
<evidence type="ECO:0000256" key="8">
    <source>
        <dbReference type="ARBA" id="ARBA00023242"/>
    </source>
</evidence>
<comment type="function">
    <text evidence="1">Core component of nucleosome. Nucleosomes wrap and compact DNA into chromatin, limiting DNA accessibility to the cellular machineries which require DNA as a template. Histones thereby play a central role in transcription regulation, DNA repair, DNA replication and chromosomal stability. DNA accessibility is regulated via a complex set of post-translational modifications of histones, also called histone code, and nucleosome remodeling.</text>
</comment>
<comment type="subunit">
    <text evidence="5 10">The nucleosome is a histone octamer containing two molecules each of H2A, H2B, H3 and H4 assembled in one H3-H4 heterotetramer and two H2A-H2B heterodimers. The octamer wraps approximately 147 bp of DNA.</text>
</comment>
<dbReference type="InterPro" id="IPR000558">
    <property type="entry name" value="Histone_H2B"/>
</dbReference>
<dbReference type="Pfam" id="PF00125">
    <property type="entry name" value="Histone"/>
    <property type="match status" value="1"/>
</dbReference>
<evidence type="ECO:0000256" key="6">
    <source>
        <dbReference type="ARBA" id="ARBA00022454"/>
    </source>
</evidence>
<comment type="subcellular location">
    <subcellularLocation>
        <location evidence="3">Chromosome</location>
    </subcellularLocation>
    <subcellularLocation>
        <location evidence="2 10">Nucleus</location>
    </subcellularLocation>
</comment>
<feature type="compositionally biased region" description="Basic residues" evidence="11">
    <location>
        <begin position="1"/>
        <end position="10"/>
    </location>
</feature>
<reference evidence="13 14" key="1">
    <citation type="submission" date="2014-03" db="EMBL/GenBank/DDBJ databases">
        <authorList>
            <person name="Sibley D."/>
            <person name="Venepally P."/>
            <person name="Karamycheva S."/>
            <person name="Hadjithomas M."/>
            <person name="Khan A."/>
            <person name="Brunk B."/>
            <person name="Roos D."/>
            <person name="Caler E."/>
            <person name="Lorenzi H."/>
        </authorList>
    </citation>
    <scope>NUCLEOTIDE SEQUENCE [LARGE SCALE GENOMIC DNA]</scope>
    <source>
        <strain evidence="14">p89</strain>
    </source>
</reference>
<comment type="caution">
    <text evidence="13">The sequence shown here is derived from an EMBL/GenBank/DDBJ whole genome shotgun (WGS) entry which is preliminary data.</text>
</comment>
<keyword evidence="6 10" id="KW-0158">Chromosome</keyword>
<dbReference type="PROSITE" id="PS00357">
    <property type="entry name" value="HISTONE_H2B"/>
    <property type="match status" value="1"/>
</dbReference>
<accession>A0A086JA99</accession>
<dbReference type="GO" id="GO:0030527">
    <property type="term" value="F:structural constituent of chromatin"/>
    <property type="evidence" value="ECO:0007669"/>
    <property type="project" value="InterPro"/>
</dbReference>
<dbReference type="Proteomes" id="UP000028828">
    <property type="component" value="Unassembled WGS sequence"/>
</dbReference>
<organism evidence="13 14">
    <name type="scientific">Toxoplasma gondii p89</name>
    <dbReference type="NCBI Taxonomy" id="943119"/>
    <lineage>
        <taxon>Eukaryota</taxon>
        <taxon>Sar</taxon>
        <taxon>Alveolata</taxon>
        <taxon>Apicomplexa</taxon>
        <taxon>Conoidasida</taxon>
        <taxon>Coccidia</taxon>
        <taxon>Eucoccidiorida</taxon>
        <taxon>Eimeriorina</taxon>
        <taxon>Sarcocystidae</taxon>
        <taxon>Toxoplasma</taxon>
    </lineage>
</organism>
<evidence type="ECO:0000313" key="14">
    <source>
        <dbReference type="Proteomes" id="UP000028828"/>
    </source>
</evidence>
<protein>
    <recommendedName>
        <fullName evidence="10">Histone H2B</fullName>
    </recommendedName>
</protein>